<proteinExistence type="predicted"/>
<dbReference type="InterPro" id="IPR050955">
    <property type="entry name" value="Plant_Biomass_Hydrol_Est"/>
</dbReference>
<keyword evidence="1" id="KW-0732">Signal</keyword>
<protein>
    <recommendedName>
        <fullName evidence="5">Poly(3-hydroxybutyrate) depolymerase</fullName>
    </recommendedName>
</protein>
<evidence type="ECO:0000313" key="3">
    <source>
        <dbReference type="EMBL" id="THF84184.1"/>
    </source>
</evidence>
<organism evidence="3 4">
    <name type="scientific">Cohnella fermenti</name>
    <dbReference type="NCBI Taxonomy" id="2565925"/>
    <lineage>
        <taxon>Bacteria</taxon>
        <taxon>Bacillati</taxon>
        <taxon>Bacillota</taxon>
        <taxon>Bacilli</taxon>
        <taxon>Bacillales</taxon>
        <taxon>Paenibacillaceae</taxon>
        <taxon>Cohnella</taxon>
    </lineage>
</organism>
<evidence type="ECO:0000256" key="1">
    <source>
        <dbReference type="ARBA" id="ARBA00022729"/>
    </source>
</evidence>
<keyword evidence="2" id="KW-0378">Hydrolase</keyword>
<dbReference type="AlphaFoldDB" id="A0A4S4C896"/>
<keyword evidence="4" id="KW-1185">Reference proteome</keyword>
<dbReference type="Proteomes" id="UP000310636">
    <property type="component" value="Unassembled WGS sequence"/>
</dbReference>
<dbReference type="PANTHER" id="PTHR43037">
    <property type="entry name" value="UNNAMED PRODUCT-RELATED"/>
    <property type="match status" value="1"/>
</dbReference>
<dbReference type="EMBL" id="SSOB01000002">
    <property type="protein sequence ID" value="THF84184.1"/>
    <property type="molecule type" value="Genomic_DNA"/>
</dbReference>
<dbReference type="InterPro" id="IPR029058">
    <property type="entry name" value="AB_hydrolase_fold"/>
</dbReference>
<reference evidence="3 4" key="1">
    <citation type="submission" date="2019-04" db="EMBL/GenBank/DDBJ databases">
        <title>Cohnella sp. nov. isolated from preserved vegetables.</title>
        <authorList>
            <person name="Lin S.-Y."/>
            <person name="Hung M.-H."/>
            <person name="Young C.-C."/>
        </authorList>
    </citation>
    <scope>NUCLEOTIDE SEQUENCE [LARGE SCALE GENOMIC DNA]</scope>
    <source>
        <strain evidence="3 4">CC-MHH1044</strain>
    </source>
</reference>
<dbReference type="SUPFAM" id="SSF53474">
    <property type="entry name" value="alpha/beta-Hydrolases"/>
    <property type="match status" value="1"/>
</dbReference>
<comment type="caution">
    <text evidence="3">The sequence shown here is derived from an EMBL/GenBank/DDBJ whole genome shotgun (WGS) entry which is preliminary data.</text>
</comment>
<dbReference type="GO" id="GO:0016787">
    <property type="term" value="F:hydrolase activity"/>
    <property type="evidence" value="ECO:0007669"/>
    <property type="project" value="UniProtKB-KW"/>
</dbReference>
<sequence length="493" mass="55199">MKGQIVILPGMPNDENRDYLPEAIRGSDMIVNENGNNSQVYPSGLKEHRGQLADGVEDVWYEYVPKSYDGSRPVPLVLSMHGGLMTGWGQAVYTSWTLVADREGFIVVFPSAGKRRFWTIECEKEKLAEATAPRDDDIYINVPPERPEDNHDMNFVLALMDRMKQQYAIDEGRVYIQGMSMGNLMTSQMVRYYGHLFAGKAGSGGPSSPGLLFDESDELINRGGPVAVWQSRLEHDVVPPHFKGDTDTVVRRNREYWSRINGCLPIPEIKIEGEDNLAFYKGERGDMVFRDVKNRDHGQTFDDAELVWDYLFSGTRRDADGRIVHEESLLPRRGDEFNIAVAAGSDKAFVRNSVVPMGKPAFVHRKLKYHGLNGDTIVRGEYVLVPVSFAASVFGAECRSSADGWTAELSFPDGRAVQFARGSIGCVVDNRVRAMLCEAVLADGELHVSIEWLCRSLFNHHATSCEGVLYMTDHPAELSKNMAHLIRDEILFA</sequence>
<accession>A0A4S4C896</accession>
<gene>
    <name evidence="3" type="ORF">E6C55_02490</name>
</gene>
<dbReference type="PANTHER" id="PTHR43037:SF5">
    <property type="entry name" value="FERULOYL ESTERASE"/>
    <property type="match status" value="1"/>
</dbReference>
<evidence type="ECO:0000256" key="2">
    <source>
        <dbReference type="ARBA" id="ARBA00022801"/>
    </source>
</evidence>
<dbReference type="RefSeq" id="WP_136368186.1">
    <property type="nucleotide sequence ID" value="NZ_SSOB01000002.1"/>
</dbReference>
<name>A0A4S4C896_9BACL</name>
<evidence type="ECO:0008006" key="5">
    <source>
        <dbReference type="Google" id="ProtNLM"/>
    </source>
</evidence>
<evidence type="ECO:0000313" key="4">
    <source>
        <dbReference type="Proteomes" id="UP000310636"/>
    </source>
</evidence>
<dbReference type="Gene3D" id="3.40.50.1820">
    <property type="entry name" value="alpha/beta hydrolase"/>
    <property type="match status" value="1"/>
</dbReference>
<dbReference type="OrthoDB" id="9764953at2"/>